<organism evidence="1 2">
    <name type="scientific">Paractinoplanes deccanensis</name>
    <dbReference type="NCBI Taxonomy" id="113561"/>
    <lineage>
        <taxon>Bacteria</taxon>
        <taxon>Bacillati</taxon>
        <taxon>Actinomycetota</taxon>
        <taxon>Actinomycetes</taxon>
        <taxon>Micromonosporales</taxon>
        <taxon>Micromonosporaceae</taxon>
        <taxon>Paractinoplanes</taxon>
    </lineage>
</organism>
<evidence type="ECO:0000313" key="2">
    <source>
        <dbReference type="Proteomes" id="UP000609879"/>
    </source>
</evidence>
<reference evidence="1 2" key="1">
    <citation type="submission" date="2021-01" db="EMBL/GenBank/DDBJ databases">
        <title>Whole genome shotgun sequence of Actinoplanes deccanensis NBRC 13994.</title>
        <authorList>
            <person name="Komaki H."/>
            <person name="Tamura T."/>
        </authorList>
    </citation>
    <scope>NUCLEOTIDE SEQUENCE [LARGE SCALE GENOMIC DNA]</scope>
    <source>
        <strain evidence="1 2">NBRC 13994</strain>
    </source>
</reference>
<comment type="caution">
    <text evidence="1">The sequence shown here is derived from an EMBL/GenBank/DDBJ whole genome shotgun (WGS) entry which is preliminary data.</text>
</comment>
<proteinExistence type="predicted"/>
<protein>
    <recommendedName>
        <fullName evidence="3">DUF3883 domain-containing protein</fullName>
    </recommendedName>
</protein>
<name>A0ABQ3YDI4_9ACTN</name>
<evidence type="ECO:0008006" key="3">
    <source>
        <dbReference type="Google" id="ProtNLM"/>
    </source>
</evidence>
<dbReference type="Proteomes" id="UP000609879">
    <property type="component" value="Unassembled WGS sequence"/>
</dbReference>
<gene>
    <name evidence="1" type="ORF">Ade02nite_66360</name>
</gene>
<sequence length="261" mass="27702">MIPDVGELLDGLVDREIQTVTGAVNRITVVRPPNVMVATAKSPDGRPVPIAWVEEALRRLVADGEVPIEPSEIGYRSAFIGAVLKTLPGAVVEGGRPPVIRLSGPAGGRVATPYRPQDENVEVAAPAPAVAADPDSFGNGLRAHHRLQNELARLVVANGLEPLSPSPDGPHYDLAWKTDAGSITVVEVKSATEAGEVRQLRMGLGQVLDYASVLQRRGFAVRSVLHIEREPAGAERWLEITGNAGVLLTWPGAEERLGLIG</sequence>
<accession>A0ABQ3YDI4</accession>
<dbReference type="EMBL" id="BOMI01000134">
    <property type="protein sequence ID" value="GID77995.1"/>
    <property type="molecule type" value="Genomic_DNA"/>
</dbReference>
<evidence type="ECO:0000313" key="1">
    <source>
        <dbReference type="EMBL" id="GID77995.1"/>
    </source>
</evidence>
<keyword evidence="2" id="KW-1185">Reference proteome</keyword>